<dbReference type="SUPFAM" id="SSF52540">
    <property type="entry name" value="P-loop containing nucleoside triphosphate hydrolases"/>
    <property type="match status" value="1"/>
</dbReference>
<sequence>MAYWQVRDGFNHQNIENIDKIQVDDLLFFVEEGAFLLYARCIDNFSNTITVDKWNTFPLPITHTSLERGSYSQKIALLKNNEKIYELLNDIQSLKVYKIKQLKVTNFRLFKSLEINFNEDVNVIIGNNGAGKTTILDSIALGFGLLPTFFPSIKGIGFSDKDLRINSLNKKEPFSRIKISSNHNLYWDRIDKRDTSKKTSKEIPFAYGSKELETFVDTIIDADNEDIEYTIPLIMYYGTCRNCFDTPMRKVNFQKEFHRFDSLSATLKGASNFKHFFEWFDAMEGIERREIQAQKDFDFQLPELKNIREAVAMIEGFQNPRVKIRPLQFIVDKVNDDGSLQELQIEQLSAGYRATLSMIMDISARMSQANPHIGNKSEAIILIDELDLHLHPKWQQTILSDLRRTFPNAQFIVTTHSPHIISSIQKEKLLKLENGVIEKQYQSTYGKSIDELLLSSFNLESLRYPKIKDKITFLERFIYKHEYTEKEFNRYLEELAKEIGKDDIAILKLRLEKRKRDKNAKN</sequence>
<name>A0A1W1BII6_9ZZZZ</name>
<dbReference type="Gene3D" id="3.40.50.300">
    <property type="entry name" value="P-loop containing nucleotide triphosphate hydrolases"/>
    <property type="match status" value="1"/>
</dbReference>
<dbReference type="GO" id="GO:0006302">
    <property type="term" value="P:double-strand break repair"/>
    <property type="evidence" value="ECO:0007669"/>
    <property type="project" value="InterPro"/>
</dbReference>
<dbReference type="InterPro" id="IPR038729">
    <property type="entry name" value="Rad50/SbcC_AAA"/>
</dbReference>
<organism evidence="3">
    <name type="scientific">hydrothermal vent metagenome</name>
    <dbReference type="NCBI Taxonomy" id="652676"/>
    <lineage>
        <taxon>unclassified sequences</taxon>
        <taxon>metagenomes</taxon>
        <taxon>ecological metagenomes</taxon>
    </lineage>
</organism>
<evidence type="ECO:0000259" key="1">
    <source>
        <dbReference type="Pfam" id="PF13304"/>
    </source>
</evidence>
<dbReference type="GO" id="GO:0016887">
    <property type="term" value="F:ATP hydrolysis activity"/>
    <property type="evidence" value="ECO:0007669"/>
    <property type="project" value="InterPro"/>
</dbReference>
<feature type="domain" description="Rad50/SbcC-type AAA" evidence="2">
    <location>
        <begin position="101"/>
        <end position="309"/>
    </location>
</feature>
<dbReference type="EMBL" id="FPHM01000008">
    <property type="protein sequence ID" value="SFV53285.1"/>
    <property type="molecule type" value="Genomic_DNA"/>
</dbReference>
<gene>
    <name evidence="3" type="ORF">MNB_SV-13-426</name>
</gene>
<dbReference type="GO" id="GO:0005524">
    <property type="term" value="F:ATP binding"/>
    <property type="evidence" value="ECO:0007669"/>
    <property type="project" value="InterPro"/>
</dbReference>
<accession>A0A1W1BII6</accession>
<evidence type="ECO:0000313" key="3">
    <source>
        <dbReference type="EMBL" id="SFV53285.1"/>
    </source>
</evidence>
<protein>
    <submittedName>
        <fullName evidence="3">SMC domain protein</fullName>
    </submittedName>
</protein>
<dbReference type="PANTHER" id="PTHR43581:SF2">
    <property type="entry name" value="EXCINUCLEASE ATPASE SUBUNIT"/>
    <property type="match status" value="1"/>
</dbReference>
<dbReference type="Pfam" id="PF13304">
    <property type="entry name" value="AAA_21"/>
    <property type="match status" value="1"/>
</dbReference>
<proteinExistence type="predicted"/>
<reference evidence="3" key="1">
    <citation type="submission" date="2016-10" db="EMBL/GenBank/DDBJ databases">
        <authorList>
            <person name="de Groot N.N."/>
        </authorList>
    </citation>
    <scope>NUCLEOTIDE SEQUENCE</scope>
</reference>
<dbReference type="Pfam" id="PF13476">
    <property type="entry name" value="AAA_23"/>
    <property type="match status" value="1"/>
</dbReference>
<dbReference type="InterPro" id="IPR051396">
    <property type="entry name" value="Bact_Antivir_Def_Nuclease"/>
</dbReference>
<evidence type="ECO:0000259" key="2">
    <source>
        <dbReference type="Pfam" id="PF13476"/>
    </source>
</evidence>
<feature type="domain" description="ATPase AAA-type core" evidence="1">
    <location>
        <begin position="335"/>
        <end position="422"/>
    </location>
</feature>
<dbReference type="AlphaFoldDB" id="A0A1W1BII6"/>
<dbReference type="InterPro" id="IPR027417">
    <property type="entry name" value="P-loop_NTPase"/>
</dbReference>
<dbReference type="InterPro" id="IPR003959">
    <property type="entry name" value="ATPase_AAA_core"/>
</dbReference>
<dbReference type="PANTHER" id="PTHR43581">
    <property type="entry name" value="ATP/GTP PHOSPHATASE"/>
    <property type="match status" value="1"/>
</dbReference>